<dbReference type="GO" id="GO:0030170">
    <property type="term" value="F:pyridoxal phosphate binding"/>
    <property type="evidence" value="ECO:0007669"/>
    <property type="project" value="InterPro"/>
</dbReference>
<accession>A0A430FRV0</accession>
<dbReference type="PANTHER" id="PTHR46383">
    <property type="entry name" value="ASPARTATE AMINOTRANSFERASE"/>
    <property type="match status" value="1"/>
</dbReference>
<dbReference type="InterPro" id="IPR015421">
    <property type="entry name" value="PyrdxlP-dep_Trfase_major"/>
</dbReference>
<dbReference type="EMBL" id="QXGM01000001">
    <property type="protein sequence ID" value="RSX55590.1"/>
    <property type="molecule type" value="Genomic_DNA"/>
</dbReference>
<organism evidence="9 10">
    <name type="scientific">Bifidobacterium dolichotidis</name>
    <dbReference type="NCBI Taxonomy" id="2306976"/>
    <lineage>
        <taxon>Bacteria</taxon>
        <taxon>Bacillati</taxon>
        <taxon>Actinomycetota</taxon>
        <taxon>Actinomycetes</taxon>
        <taxon>Bifidobacteriales</taxon>
        <taxon>Bifidobacteriaceae</taxon>
        <taxon>Bifidobacterium</taxon>
    </lineage>
</organism>
<evidence type="ECO:0000313" key="9">
    <source>
        <dbReference type="EMBL" id="RSX55590.1"/>
    </source>
</evidence>
<keyword evidence="10" id="KW-1185">Reference proteome</keyword>
<evidence type="ECO:0000256" key="3">
    <source>
        <dbReference type="ARBA" id="ARBA00022576"/>
    </source>
</evidence>
<gene>
    <name evidence="9" type="ORF">D2E26_0153</name>
</gene>
<keyword evidence="4 6" id="KW-0808">Transferase</keyword>
<proteinExistence type="inferred from homology"/>
<comment type="caution">
    <text evidence="9">The sequence shown here is derived from an EMBL/GenBank/DDBJ whole genome shotgun (WGS) entry which is preliminary data.</text>
</comment>
<dbReference type="InterPro" id="IPR015424">
    <property type="entry name" value="PyrdxlP-dep_Trfase"/>
</dbReference>
<name>A0A430FRV0_9BIFI</name>
<feature type="region of interest" description="Disordered" evidence="7">
    <location>
        <begin position="1"/>
        <end position="27"/>
    </location>
</feature>
<keyword evidence="5" id="KW-0663">Pyridoxal phosphate</keyword>
<comment type="cofactor">
    <cofactor evidence="1 6">
        <name>pyridoxal 5'-phosphate</name>
        <dbReference type="ChEBI" id="CHEBI:597326"/>
    </cofactor>
</comment>
<reference evidence="9 10" key="1">
    <citation type="submission" date="2018-09" db="EMBL/GenBank/DDBJ databases">
        <title>Characterization of the phylogenetic diversity of five novel species belonging to the genus Bifidobacterium.</title>
        <authorList>
            <person name="Lugli G.A."/>
            <person name="Duranti S."/>
            <person name="Milani C."/>
        </authorList>
    </citation>
    <scope>NUCLEOTIDE SEQUENCE [LARGE SCALE GENOMIC DNA]</scope>
    <source>
        <strain evidence="9 10">2036B</strain>
    </source>
</reference>
<evidence type="ECO:0000259" key="8">
    <source>
        <dbReference type="Pfam" id="PF00155"/>
    </source>
</evidence>
<dbReference type="Pfam" id="PF00155">
    <property type="entry name" value="Aminotran_1_2"/>
    <property type="match status" value="1"/>
</dbReference>
<dbReference type="PANTHER" id="PTHR46383:SF2">
    <property type="entry name" value="AMINOTRANSFERASE"/>
    <property type="match status" value="1"/>
</dbReference>
<dbReference type="Gene3D" id="3.40.640.10">
    <property type="entry name" value="Type I PLP-dependent aspartate aminotransferase-like (Major domain)"/>
    <property type="match status" value="1"/>
</dbReference>
<dbReference type="GO" id="GO:0008483">
    <property type="term" value="F:transaminase activity"/>
    <property type="evidence" value="ECO:0007669"/>
    <property type="project" value="UniProtKB-KW"/>
</dbReference>
<evidence type="ECO:0000256" key="2">
    <source>
        <dbReference type="ARBA" id="ARBA00007441"/>
    </source>
</evidence>
<evidence type="ECO:0000313" key="10">
    <source>
        <dbReference type="Proteomes" id="UP000287609"/>
    </source>
</evidence>
<evidence type="ECO:0000256" key="7">
    <source>
        <dbReference type="SAM" id="MobiDB-lite"/>
    </source>
</evidence>
<dbReference type="AlphaFoldDB" id="A0A430FRV0"/>
<dbReference type="PROSITE" id="PS00105">
    <property type="entry name" value="AA_TRANSFER_CLASS_1"/>
    <property type="match status" value="1"/>
</dbReference>
<dbReference type="InterPro" id="IPR050596">
    <property type="entry name" value="AspAT/PAT-like"/>
</dbReference>
<comment type="similarity">
    <text evidence="2 6">Belongs to the class-I pyridoxal-phosphate-dependent aminotransferase family.</text>
</comment>
<evidence type="ECO:0000256" key="6">
    <source>
        <dbReference type="RuleBase" id="RU000481"/>
    </source>
</evidence>
<feature type="compositionally biased region" description="Low complexity" evidence="7">
    <location>
        <begin position="7"/>
        <end position="27"/>
    </location>
</feature>
<dbReference type="Proteomes" id="UP000287609">
    <property type="component" value="Unassembled WGS sequence"/>
</dbReference>
<dbReference type="GO" id="GO:0006520">
    <property type="term" value="P:amino acid metabolic process"/>
    <property type="evidence" value="ECO:0007669"/>
    <property type="project" value="InterPro"/>
</dbReference>
<dbReference type="InterPro" id="IPR004838">
    <property type="entry name" value="NHTrfase_class1_PyrdxlP-BS"/>
</dbReference>
<dbReference type="InterPro" id="IPR004839">
    <property type="entry name" value="Aminotransferase_I/II_large"/>
</dbReference>
<sequence length="417" mass="45382">MQSPVNQASAQQQTMQQSPSQHPQLSQRAQIVKPFHGMRIGERAAELKREGRSIIDLSLGQPDFGAPASVEQAMRALYDGRPLPYTSAAGLPALRERISEHYLKKHGVSVDPARIIITEGGSAALMLATALTVDHGDGVLIADPSYPANRQLVHVFGGHIIDVPTNASTRFHMNAELVDQYADETAKVVMITSPSNPTGTTMSAQTLRETCQQAAAKGLWRIVDETYIDLADCEPDGSAVRTALAYDPDAIICNSFSKSFGMTGWRLGWIVVPEFALEAVHDLATSFFLAAHTPTQVAALAAFEPESQQILEQRRLELLERQAIVVQGLADIGMPLEVEPNGAFYAYCSVEHTGLTAEEFCKRALDEVGVALTPGIDFGQITAKTHVRMSYAASREDLYEGITRLGQFVQSLHKAKQ</sequence>
<keyword evidence="3 6" id="KW-0032">Aminotransferase</keyword>
<protein>
    <recommendedName>
        <fullName evidence="6">Aminotransferase</fullName>
        <ecNumber evidence="6">2.6.1.-</ecNumber>
    </recommendedName>
</protein>
<dbReference type="CDD" id="cd00609">
    <property type="entry name" value="AAT_like"/>
    <property type="match status" value="1"/>
</dbReference>
<evidence type="ECO:0000256" key="5">
    <source>
        <dbReference type="ARBA" id="ARBA00022898"/>
    </source>
</evidence>
<dbReference type="SUPFAM" id="SSF53383">
    <property type="entry name" value="PLP-dependent transferases"/>
    <property type="match status" value="1"/>
</dbReference>
<dbReference type="EC" id="2.6.1.-" evidence="6"/>
<evidence type="ECO:0000256" key="1">
    <source>
        <dbReference type="ARBA" id="ARBA00001933"/>
    </source>
</evidence>
<feature type="domain" description="Aminotransferase class I/classII large" evidence="8">
    <location>
        <begin position="53"/>
        <end position="404"/>
    </location>
</feature>
<evidence type="ECO:0000256" key="4">
    <source>
        <dbReference type="ARBA" id="ARBA00022679"/>
    </source>
</evidence>